<evidence type="ECO:0000256" key="7">
    <source>
        <dbReference type="ARBA" id="ARBA00023239"/>
    </source>
</evidence>
<dbReference type="EC" id="4.2.1.11" evidence="3"/>
<evidence type="ECO:0000259" key="8">
    <source>
        <dbReference type="Pfam" id="PF00113"/>
    </source>
</evidence>
<evidence type="ECO:0000256" key="2">
    <source>
        <dbReference type="ARBA" id="ARBA00009604"/>
    </source>
</evidence>
<comment type="similarity">
    <text evidence="2">Belongs to the enolase family.</text>
</comment>
<dbReference type="GO" id="GO:0004634">
    <property type="term" value="F:phosphopyruvate hydratase activity"/>
    <property type="evidence" value="ECO:0007669"/>
    <property type="project" value="UniProtKB-EC"/>
</dbReference>
<evidence type="ECO:0000256" key="4">
    <source>
        <dbReference type="ARBA" id="ARBA00017068"/>
    </source>
</evidence>
<evidence type="ECO:0000313" key="10">
    <source>
        <dbReference type="Proteomes" id="UP000005466"/>
    </source>
</evidence>
<keyword evidence="7 9" id="KW-0456">Lyase</keyword>
<evidence type="ECO:0000256" key="5">
    <source>
        <dbReference type="ARBA" id="ARBA00022525"/>
    </source>
</evidence>
<feature type="non-terminal residue" evidence="9">
    <location>
        <position position="39"/>
    </location>
</feature>
<dbReference type="EMBL" id="ADWY01003736">
    <property type="protein sequence ID" value="EGH19208.1"/>
    <property type="molecule type" value="Genomic_DNA"/>
</dbReference>
<comment type="caution">
    <text evidence="9">The sequence shown here is derived from an EMBL/GenBank/DDBJ whole genome shotgun (WGS) entry which is preliminary data.</text>
</comment>
<dbReference type="GO" id="GO:0006096">
    <property type="term" value="P:glycolytic process"/>
    <property type="evidence" value="ECO:0007669"/>
    <property type="project" value="UniProtKB-UniPathway"/>
</dbReference>
<protein>
    <recommendedName>
        <fullName evidence="4">Enolase</fullName>
        <ecNumber evidence="3">4.2.1.11</ecNumber>
    </recommendedName>
</protein>
<keyword evidence="6" id="KW-0324">Glycolysis</keyword>
<evidence type="ECO:0000256" key="3">
    <source>
        <dbReference type="ARBA" id="ARBA00012058"/>
    </source>
</evidence>
<sequence length="39" mass="3919">SKKEALDAIAEAVANAGYTLGTDVTLALDCAASEPHMNG</sequence>
<dbReference type="InterPro" id="IPR020810">
    <property type="entry name" value="Enolase_C"/>
</dbReference>
<evidence type="ECO:0000256" key="6">
    <source>
        <dbReference type="ARBA" id="ARBA00023152"/>
    </source>
</evidence>
<gene>
    <name evidence="9" type="primary">eno</name>
    <name evidence="9" type="ORF">Pgy4_40200</name>
</gene>
<organism evidence="9 10">
    <name type="scientific">Pseudomonas savastanoi pv. glycinea str. race 4</name>
    <dbReference type="NCBI Taxonomy" id="875330"/>
    <lineage>
        <taxon>Bacteria</taxon>
        <taxon>Pseudomonadati</taxon>
        <taxon>Pseudomonadota</taxon>
        <taxon>Gammaproteobacteria</taxon>
        <taxon>Pseudomonadales</taxon>
        <taxon>Pseudomonadaceae</taxon>
        <taxon>Pseudomonas</taxon>
    </lineage>
</organism>
<dbReference type="SUPFAM" id="SSF51604">
    <property type="entry name" value="Enolase C-terminal domain-like"/>
    <property type="match status" value="1"/>
</dbReference>
<reference evidence="9 10" key="1">
    <citation type="journal article" date="2011" name="PLoS Pathog.">
        <title>Dynamic evolution of pathogenicity revealed by sequencing and comparative genomics of 19 Pseudomonas syringae isolates.</title>
        <authorList>
            <person name="Baltrus D.A."/>
            <person name="Nishimura M.T."/>
            <person name="Romanchuk A."/>
            <person name="Chang J.H."/>
            <person name="Mukhtar M.S."/>
            <person name="Cherkis K."/>
            <person name="Roach J."/>
            <person name="Grant S.R."/>
            <person name="Jones C.D."/>
            <person name="Dangl J.L."/>
        </authorList>
    </citation>
    <scope>NUCLEOTIDE SEQUENCE [LARGE SCALE GENOMIC DNA]</scope>
    <source>
        <strain evidence="10">race 4</strain>
    </source>
</reference>
<dbReference type="Gene3D" id="3.20.20.120">
    <property type="entry name" value="Enolase-like C-terminal domain"/>
    <property type="match status" value="1"/>
</dbReference>
<dbReference type="Pfam" id="PF00113">
    <property type="entry name" value="Enolase_C"/>
    <property type="match status" value="1"/>
</dbReference>
<dbReference type="Proteomes" id="UP000005466">
    <property type="component" value="Unassembled WGS sequence"/>
</dbReference>
<feature type="domain" description="Enolase C-terminal TIM barrel" evidence="8">
    <location>
        <begin position="1"/>
        <end position="36"/>
    </location>
</feature>
<proteinExistence type="inferred from homology"/>
<keyword evidence="5" id="KW-0964">Secreted</keyword>
<name>F3CIW6_PSESG</name>
<evidence type="ECO:0000313" key="9">
    <source>
        <dbReference type="EMBL" id="EGH19208.1"/>
    </source>
</evidence>
<feature type="non-terminal residue" evidence="9">
    <location>
        <position position="1"/>
    </location>
</feature>
<dbReference type="UniPathway" id="UPA00109">
    <property type="reaction ID" value="UER00187"/>
</dbReference>
<evidence type="ECO:0000256" key="1">
    <source>
        <dbReference type="ARBA" id="ARBA00005031"/>
    </source>
</evidence>
<dbReference type="InterPro" id="IPR036849">
    <property type="entry name" value="Enolase-like_C_sf"/>
</dbReference>
<comment type="pathway">
    <text evidence="1">Carbohydrate degradation; glycolysis; pyruvate from D-glyceraldehyde 3-phosphate: step 4/5.</text>
</comment>
<dbReference type="AlphaFoldDB" id="F3CIW6"/>
<accession>F3CIW6</accession>